<dbReference type="InterPro" id="IPR000209">
    <property type="entry name" value="Peptidase_S8/S53_dom"/>
</dbReference>
<organism evidence="3">
    <name type="scientific">Volvox carteri f. nagariensis</name>
    <dbReference type="NCBI Taxonomy" id="3068"/>
    <lineage>
        <taxon>Eukaryota</taxon>
        <taxon>Viridiplantae</taxon>
        <taxon>Chlorophyta</taxon>
        <taxon>core chlorophytes</taxon>
        <taxon>Chlorophyceae</taxon>
        <taxon>CS clade</taxon>
        <taxon>Chlamydomonadales</taxon>
        <taxon>Volvocaceae</taxon>
        <taxon>Volvox</taxon>
    </lineage>
</organism>
<dbReference type="GO" id="GO:0004252">
    <property type="term" value="F:serine-type endopeptidase activity"/>
    <property type="evidence" value="ECO:0007669"/>
    <property type="project" value="InterPro"/>
</dbReference>
<keyword evidence="3" id="KW-1185">Reference proteome</keyword>
<dbReference type="RefSeq" id="XP_002948998.1">
    <property type="nucleotide sequence ID" value="XM_002948952.1"/>
</dbReference>
<gene>
    <name evidence="2" type="ORF">VOLCADRAFT_89438</name>
</gene>
<dbReference type="SUPFAM" id="SSF52743">
    <property type="entry name" value="Subtilisin-like"/>
    <property type="match status" value="1"/>
</dbReference>
<feature type="domain" description="Peptidase S8/S53" evidence="1">
    <location>
        <begin position="15"/>
        <end position="79"/>
    </location>
</feature>
<name>D8TRP5_VOLCA</name>
<reference evidence="2 3" key="1">
    <citation type="journal article" date="2010" name="Science">
        <title>Genomic analysis of organismal complexity in the multicellular green alga Volvox carteri.</title>
        <authorList>
            <person name="Prochnik S.E."/>
            <person name="Umen J."/>
            <person name="Nedelcu A.M."/>
            <person name="Hallmann A."/>
            <person name="Miller S.M."/>
            <person name="Nishii I."/>
            <person name="Ferris P."/>
            <person name="Kuo A."/>
            <person name="Mitros T."/>
            <person name="Fritz-Laylin L.K."/>
            <person name="Hellsten U."/>
            <person name="Chapman J."/>
            <person name="Simakov O."/>
            <person name="Rensing S.A."/>
            <person name="Terry A."/>
            <person name="Pangilinan J."/>
            <person name="Kapitonov V."/>
            <person name="Jurka J."/>
            <person name="Salamov A."/>
            <person name="Shapiro H."/>
            <person name="Schmutz J."/>
            <person name="Grimwood J."/>
            <person name="Lindquist E."/>
            <person name="Lucas S."/>
            <person name="Grigoriev I.V."/>
            <person name="Schmitt R."/>
            <person name="Kirk D."/>
            <person name="Rokhsar D.S."/>
        </authorList>
    </citation>
    <scope>NUCLEOTIDE SEQUENCE [LARGE SCALE GENOMIC DNA]</scope>
    <source>
        <strain evidence="3">f. Nagariensis / Eve</strain>
    </source>
</reference>
<dbReference type="InParanoid" id="D8TRP5"/>
<dbReference type="GO" id="GO:0006508">
    <property type="term" value="P:proteolysis"/>
    <property type="evidence" value="ECO:0007669"/>
    <property type="project" value="InterPro"/>
</dbReference>
<proteinExistence type="predicted"/>
<dbReference type="OrthoDB" id="545077at2759"/>
<evidence type="ECO:0000313" key="2">
    <source>
        <dbReference type="EMBL" id="EFJ49933.1"/>
    </source>
</evidence>
<dbReference type="GeneID" id="9623796"/>
<sequence>MYNVDCLDAVGSVLDRHKYSNRIRITGTEYWLGDPEGHGTEMAGSIAGSIYNQHDKETGAAPDAKISVYDGNDWPHTGSQLFVDPAEYRYKAVLLARIPVTQSMQVRIRNKTHDSEYQLLIEMHTTQHASSRYTKVLKLSSYQKAWVPNPGMMQDMALKHMI</sequence>
<dbReference type="Pfam" id="PF00082">
    <property type="entry name" value="Peptidase_S8"/>
    <property type="match status" value="1"/>
</dbReference>
<evidence type="ECO:0000259" key="1">
    <source>
        <dbReference type="Pfam" id="PF00082"/>
    </source>
</evidence>
<dbReference type="InterPro" id="IPR036852">
    <property type="entry name" value="Peptidase_S8/S53_dom_sf"/>
</dbReference>
<protein>
    <recommendedName>
        <fullName evidence="1">Peptidase S8/S53 domain-containing protein</fullName>
    </recommendedName>
</protein>
<dbReference type="EMBL" id="GL378333">
    <property type="protein sequence ID" value="EFJ49933.1"/>
    <property type="molecule type" value="Genomic_DNA"/>
</dbReference>
<dbReference type="Gene3D" id="3.40.50.200">
    <property type="entry name" value="Peptidase S8/S53 domain"/>
    <property type="match status" value="1"/>
</dbReference>
<dbReference type="KEGG" id="vcn:VOLCADRAFT_89438"/>
<accession>D8TRP5</accession>
<dbReference type="Proteomes" id="UP000001058">
    <property type="component" value="Unassembled WGS sequence"/>
</dbReference>
<dbReference type="AlphaFoldDB" id="D8TRP5"/>
<evidence type="ECO:0000313" key="3">
    <source>
        <dbReference type="Proteomes" id="UP000001058"/>
    </source>
</evidence>